<dbReference type="VEuPathDB" id="AmoebaDB:EHI_201720"/>
<dbReference type="VEuPathDB" id="AmoebaDB:EHI8A_063060"/>
<dbReference type="Pfam" id="PF05683">
    <property type="entry name" value="Fumerase_C"/>
    <property type="match status" value="1"/>
</dbReference>
<sequence length="565" mass="62237">MTNVPFEYTPLFSLGEDTTQYRCISKEGIRTKQFEGREMLIVDKEAIRLLTNTCVHDVSFFLRPKHLKQWADALKDPEATENDKTVIRALFENAVIASHEILPLCQDTGTAICHGHKGENVLVEGDDKEAISKGVYDTYINDNLRYSQNAPLSMYEEVNTKCNLPAQIDIHSDKGNEYKFLFCVKGGGSANKSYLFQETRAVLTPTKLVDFIVTKMKTLGTAACPPYHLAVVIGGTSAEKNLETVKLASTGYYDSLPTTGNKGGRAYRDIDMEKLLLQKAQETGIGAQYGGKYFALDVKVVRMPRHGASCPIGIGVSCSADRNIKGKITKDGIFVEELEHNPEQYLCGLAHGVAKEPTRINLDVPMPEILKQLTVLPVESPVLLSGTIIVARDIAHARINDILKETGDVPQYIKDHPIYYAGPAKQPKGYPSGSFGPTTSARMDPYVDDFQAHGGSLVMIAKGNRSEMLTNACKKHGGFYLGAIGGAAALLAEKNIKSIECIAFEDLGMEAVWKIKVEDLLAFVLVDDKGNDFFKQIKPFCSSCSKKCCCETKFLVLLHKPLELF</sequence>
<comment type="cofactor">
    <cofactor evidence="1">
        <name>[4Fe-4S] cluster</name>
        <dbReference type="ChEBI" id="CHEBI:49883"/>
    </cofactor>
</comment>
<dbReference type="Proteomes" id="UP000078387">
    <property type="component" value="Unassembled WGS sequence"/>
</dbReference>
<keyword evidence="10" id="KW-0411">Iron-sulfur</keyword>
<dbReference type="VEuPathDB" id="AmoebaDB:EHI5A_063640"/>
<dbReference type="GO" id="GO:0004333">
    <property type="term" value="F:fumarate hydratase activity"/>
    <property type="evidence" value="ECO:0007669"/>
    <property type="project" value="UniProtKB-EC"/>
</dbReference>
<dbReference type="eggNOG" id="ENOG502QT04">
    <property type="taxonomic scope" value="Eukaryota"/>
</dbReference>
<dbReference type="GO" id="GO:0051539">
    <property type="term" value="F:4 iron, 4 sulfur cluster binding"/>
    <property type="evidence" value="ECO:0007669"/>
    <property type="project" value="UniProtKB-KW"/>
</dbReference>
<organism evidence="14 15">
    <name type="scientific">Entamoeba histolytica</name>
    <dbReference type="NCBI Taxonomy" id="5759"/>
    <lineage>
        <taxon>Eukaryota</taxon>
        <taxon>Amoebozoa</taxon>
        <taxon>Evosea</taxon>
        <taxon>Archamoebae</taxon>
        <taxon>Mastigamoebida</taxon>
        <taxon>Entamoebidae</taxon>
        <taxon>Entamoeba</taxon>
    </lineage>
</organism>
<dbReference type="SUPFAM" id="SSF117457">
    <property type="entry name" value="FumA C-terminal domain-like"/>
    <property type="match status" value="1"/>
</dbReference>
<evidence type="ECO:0000256" key="3">
    <source>
        <dbReference type="ARBA" id="ARBA00008876"/>
    </source>
</evidence>
<dbReference type="InterPro" id="IPR020557">
    <property type="entry name" value="Fumarate_lyase_CS"/>
</dbReference>
<evidence type="ECO:0000256" key="7">
    <source>
        <dbReference type="ARBA" id="ARBA00022532"/>
    </source>
</evidence>
<dbReference type="GO" id="GO:0006099">
    <property type="term" value="P:tricarboxylic acid cycle"/>
    <property type="evidence" value="ECO:0007669"/>
    <property type="project" value="UniProtKB-KW"/>
</dbReference>
<keyword evidence="9" id="KW-0408">Iron</keyword>
<dbReference type="Pfam" id="PF05681">
    <property type="entry name" value="Fumerase"/>
    <property type="match status" value="1"/>
</dbReference>
<evidence type="ECO:0000256" key="10">
    <source>
        <dbReference type="ARBA" id="ARBA00023014"/>
    </source>
</evidence>
<keyword evidence="11" id="KW-0456">Lyase</keyword>
<dbReference type="PIRSF" id="PIRSF001394">
    <property type="entry name" value="Fe_dep_fumar_hy"/>
    <property type="match status" value="1"/>
</dbReference>
<keyword evidence="6" id="KW-0004">4Fe-4S</keyword>
<keyword evidence="7" id="KW-0816">Tricarboxylic acid cycle</keyword>
<evidence type="ECO:0000256" key="5">
    <source>
        <dbReference type="ARBA" id="ARBA00012921"/>
    </source>
</evidence>
<dbReference type="Gene3D" id="3.20.130.10">
    <property type="entry name" value="Fe-S hydro-lyase, tartrate dehydratase beta-type, catalytic domain"/>
    <property type="match status" value="1"/>
</dbReference>
<feature type="domain" description="Fe-S hydro-lyase tartrate dehydratase alpha-type catalytic" evidence="12">
    <location>
        <begin position="52"/>
        <end position="325"/>
    </location>
</feature>
<dbReference type="PANTHER" id="PTHR30389">
    <property type="entry name" value="FUMARATE HYDRATASE-RELATED"/>
    <property type="match status" value="1"/>
</dbReference>
<dbReference type="InterPro" id="IPR051208">
    <property type="entry name" value="Class-I_Fumarase/Tartrate_DH"/>
</dbReference>
<comment type="caution">
    <text evidence="14">The sequence shown here is derived from an EMBL/GenBank/DDBJ whole genome shotgun (WGS) entry which is preliminary data.</text>
</comment>
<keyword evidence="8" id="KW-0479">Metal-binding</keyword>
<evidence type="ECO:0000313" key="15">
    <source>
        <dbReference type="Proteomes" id="UP000078387"/>
    </source>
</evidence>
<evidence type="ECO:0000259" key="13">
    <source>
        <dbReference type="Pfam" id="PF05683"/>
    </source>
</evidence>
<dbReference type="GO" id="GO:0046872">
    <property type="term" value="F:metal ion binding"/>
    <property type="evidence" value="ECO:0007669"/>
    <property type="project" value="UniProtKB-KW"/>
</dbReference>
<evidence type="ECO:0000256" key="6">
    <source>
        <dbReference type="ARBA" id="ARBA00022485"/>
    </source>
</evidence>
<gene>
    <name evidence="14" type="ORF">CL6EHI_201720</name>
</gene>
<comment type="similarity">
    <text evidence="3">Belongs to the class-I fumarase family.</text>
</comment>
<dbReference type="InterPro" id="IPR036660">
    <property type="entry name" value="Fe-S_hydroAse_TtdB_cat_sf"/>
</dbReference>
<dbReference type="NCBIfam" id="TIGR00723">
    <property type="entry name" value="ttdB_fumA_fumB"/>
    <property type="match status" value="1"/>
</dbReference>
<comment type="subunit">
    <text evidence="4">Homodimer.</text>
</comment>
<proteinExistence type="inferred from homology"/>
<dbReference type="InterPro" id="IPR004646">
    <property type="entry name" value="Fe-S_hydro-lyase_TtdA-typ_cat"/>
</dbReference>
<evidence type="ECO:0000256" key="8">
    <source>
        <dbReference type="ARBA" id="ARBA00022723"/>
    </source>
</evidence>
<evidence type="ECO:0000256" key="4">
    <source>
        <dbReference type="ARBA" id="ARBA00011738"/>
    </source>
</evidence>
<evidence type="ECO:0000256" key="1">
    <source>
        <dbReference type="ARBA" id="ARBA00001966"/>
    </source>
</evidence>
<accession>A0A175K110</accession>
<name>A0A175K110_ENTHI</name>
<dbReference type="InterPro" id="IPR011167">
    <property type="entry name" value="Fe_dep_fumarate_hydratase"/>
</dbReference>
<evidence type="ECO:0000313" key="14">
    <source>
        <dbReference type="EMBL" id="GAT99739.1"/>
    </source>
</evidence>
<dbReference type="EC" id="4.2.1.2" evidence="5"/>
<dbReference type="AlphaFoldDB" id="A0A175K110"/>
<comment type="pathway">
    <text evidence="2">Carbohydrate metabolism; tricarboxylic acid cycle; (S)-malate from fumarate: step 1/1.</text>
</comment>
<evidence type="ECO:0000256" key="2">
    <source>
        <dbReference type="ARBA" id="ARBA00004859"/>
    </source>
</evidence>
<evidence type="ECO:0000259" key="12">
    <source>
        <dbReference type="Pfam" id="PF05681"/>
    </source>
</evidence>
<evidence type="ECO:0000256" key="9">
    <source>
        <dbReference type="ARBA" id="ARBA00023004"/>
    </source>
</evidence>
<dbReference type="PANTHER" id="PTHR30389:SF0">
    <property type="entry name" value="FUMARATE HYDRATASE CLASS I, AEROBIC"/>
    <property type="match status" value="1"/>
</dbReference>
<feature type="domain" description="Fe-S hydro-lyase tartrate dehydratase beta-type catalytic" evidence="13">
    <location>
        <begin position="332"/>
        <end position="536"/>
    </location>
</feature>
<reference evidence="14 15" key="1">
    <citation type="submission" date="2016-05" db="EMBL/GenBank/DDBJ databases">
        <title>First whole genome sequencing of Entamoeba histolytica HM1:IMSS-clone-6.</title>
        <authorList>
            <person name="Mukherjee Avik.K."/>
            <person name="Izumyama S."/>
            <person name="Nakada-Tsukui K."/>
            <person name="Nozaki T."/>
        </authorList>
    </citation>
    <scope>NUCLEOTIDE SEQUENCE [LARGE SCALE GENOMIC DNA]</scope>
    <source>
        <strain evidence="14 15">HM1:IMSS clone 6</strain>
    </source>
</reference>
<dbReference type="VEuPathDB" id="AmoebaDB:KM1_115040"/>
<dbReference type="EMBL" id="BDEQ01000001">
    <property type="protein sequence ID" value="GAT99739.1"/>
    <property type="molecule type" value="Genomic_DNA"/>
</dbReference>
<dbReference type="NCBIfam" id="TIGR00722">
    <property type="entry name" value="ttdA_fumA_fumB"/>
    <property type="match status" value="1"/>
</dbReference>
<dbReference type="PROSITE" id="PS00163">
    <property type="entry name" value="FUMARATE_LYASES"/>
    <property type="match status" value="1"/>
</dbReference>
<evidence type="ECO:0000256" key="11">
    <source>
        <dbReference type="ARBA" id="ARBA00023239"/>
    </source>
</evidence>
<dbReference type="InterPro" id="IPR004647">
    <property type="entry name" value="Fe-S_hydro-lyase_TtdB-typ_cat"/>
</dbReference>
<dbReference type="VEuPathDB" id="AmoebaDB:EHI7A_060150"/>
<protein>
    <recommendedName>
        <fullName evidence="5">fumarate hydratase</fullName>
        <ecNumber evidence="5">4.2.1.2</ecNumber>
    </recommendedName>
</protein>